<gene>
    <name evidence="2" type="ORF">DRP43_03800</name>
</gene>
<evidence type="ECO:0000313" key="3">
    <source>
        <dbReference type="Proteomes" id="UP000271125"/>
    </source>
</evidence>
<dbReference type="InterPro" id="IPR026444">
    <property type="entry name" value="Secre_tail"/>
</dbReference>
<organism evidence="2 3">
    <name type="scientific">candidate division TA06 bacterium</name>
    <dbReference type="NCBI Taxonomy" id="2250710"/>
    <lineage>
        <taxon>Bacteria</taxon>
        <taxon>Bacteria division TA06</taxon>
    </lineage>
</organism>
<protein>
    <recommendedName>
        <fullName evidence="1">Secretion system C-terminal sorting domain-containing protein</fullName>
    </recommendedName>
</protein>
<feature type="non-terminal residue" evidence="2">
    <location>
        <position position="1"/>
    </location>
</feature>
<dbReference type="Gene3D" id="2.60.40.4070">
    <property type="match status" value="1"/>
</dbReference>
<dbReference type="NCBIfam" id="TIGR04183">
    <property type="entry name" value="Por_Secre_tail"/>
    <property type="match status" value="1"/>
</dbReference>
<dbReference type="Gene3D" id="2.60.40.10">
    <property type="entry name" value="Immunoglobulins"/>
    <property type="match status" value="1"/>
</dbReference>
<accession>A0A660SGT5</accession>
<name>A0A660SGT5_UNCT6</name>
<feature type="domain" description="Secretion system C-terminal sorting" evidence="1">
    <location>
        <begin position="298"/>
        <end position="380"/>
    </location>
</feature>
<comment type="caution">
    <text evidence="2">The sequence shown here is derived from an EMBL/GenBank/DDBJ whole genome shotgun (WGS) entry which is preliminary data.</text>
</comment>
<evidence type="ECO:0000313" key="2">
    <source>
        <dbReference type="EMBL" id="RKX70008.1"/>
    </source>
</evidence>
<dbReference type="InterPro" id="IPR013783">
    <property type="entry name" value="Ig-like_fold"/>
</dbReference>
<reference evidence="2 3" key="1">
    <citation type="submission" date="2018-06" db="EMBL/GenBank/DDBJ databases">
        <title>Extensive metabolic versatility and redundancy in microbially diverse, dynamic hydrothermal sediments.</title>
        <authorList>
            <person name="Dombrowski N."/>
            <person name="Teske A."/>
            <person name="Baker B.J."/>
        </authorList>
    </citation>
    <scope>NUCLEOTIDE SEQUENCE [LARGE SCALE GENOMIC DNA]</scope>
    <source>
        <strain evidence="2">B10_G13</strain>
    </source>
</reference>
<sequence>GYEKIGEVPSTETTYIDTTVMNGNTYYYVISYGVHWFTPDGGYDGETEFSNELSATPIPFPMDNGILLIDETKDGDGGPITPYDETVDSLYHYVLQNYSVTDYDYASEGPIEIDFLSHYSTVIWYDDDYNQHLIENEIDKLASLVVSGGNLIISGWKTADYIPDFFFQNFLNAENVVIIPDVDFLGAFGEDNYPYIDVNGDFIPTWNDKWAYIATFDGVQSENVLYRYNSFSGDNDSLAVGLVNNLDDKNFVVLGFPLYFMQRDNVKAFYERILTDFGEEMGVDDWYPISEFKLYQNYPNPFSTSTTISFNLATDLRGLTQIKIYNIKGQLVKNFELRILNSELIKVVWDGKDENGKQLPSGIYFYKLITEDKSIVKKMLLLR</sequence>
<evidence type="ECO:0000259" key="1">
    <source>
        <dbReference type="Pfam" id="PF18962"/>
    </source>
</evidence>
<proteinExistence type="predicted"/>
<dbReference type="Pfam" id="PF18962">
    <property type="entry name" value="Por_Secre_tail"/>
    <property type="match status" value="1"/>
</dbReference>
<dbReference type="AlphaFoldDB" id="A0A660SGT5"/>
<dbReference type="EMBL" id="QNBD01000157">
    <property type="protein sequence ID" value="RKX70008.1"/>
    <property type="molecule type" value="Genomic_DNA"/>
</dbReference>
<dbReference type="Proteomes" id="UP000271125">
    <property type="component" value="Unassembled WGS sequence"/>
</dbReference>